<dbReference type="InterPro" id="IPR019844">
    <property type="entry name" value="CSD_CS"/>
</dbReference>
<dbReference type="InterPro" id="IPR011129">
    <property type="entry name" value="CSD"/>
</dbReference>
<dbReference type="SMART" id="SM00357">
    <property type="entry name" value="CSP"/>
    <property type="match status" value="1"/>
</dbReference>
<feature type="domain" description="CSD" evidence="3">
    <location>
        <begin position="1"/>
        <end position="63"/>
    </location>
</feature>
<evidence type="ECO:0000313" key="4">
    <source>
        <dbReference type="EMBL" id="MRW95000.1"/>
    </source>
</evidence>
<evidence type="ECO:0000259" key="3">
    <source>
        <dbReference type="PROSITE" id="PS51857"/>
    </source>
</evidence>
<organism evidence="4 5">
    <name type="scientific">Haloferax marinum</name>
    <dbReference type="NCBI Taxonomy" id="2666143"/>
    <lineage>
        <taxon>Archaea</taxon>
        <taxon>Methanobacteriati</taxon>
        <taxon>Methanobacteriota</taxon>
        <taxon>Stenosarchaea group</taxon>
        <taxon>Halobacteria</taxon>
        <taxon>Halobacteriales</taxon>
        <taxon>Haloferacaceae</taxon>
        <taxon>Haloferax</taxon>
    </lineage>
</organism>
<dbReference type="OrthoDB" id="202422at2157"/>
<dbReference type="EMBL" id="WKJQ01000001">
    <property type="protein sequence ID" value="MRW95000.1"/>
    <property type="molecule type" value="Genomic_DNA"/>
</dbReference>
<dbReference type="GO" id="GO:0005737">
    <property type="term" value="C:cytoplasm"/>
    <property type="evidence" value="ECO:0007669"/>
    <property type="project" value="UniProtKB-SubCell"/>
</dbReference>
<evidence type="ECO:0000256" key="1">
    <source>
        <dbReference type="ARBA" id="ARBA00004496"/>
    </source>
</evidence>
<proteinExistence type="predicted"/>
<keyword evidence="2" id="KW-0963">Cytoplasm</keyword>
<keyword evidence="5" id="KW-1185">Reference proteome</keyword>
<dbReference type="Pfam" id="PF00313">
    <property type="entry name" value="CSD"/>
    <property type="match status" value="1"/>
</dbReference>
<accession>A0A6A8G1V4</accession>
<dbReference type="AlphaFoldDB" id="A0A6A8G1V4"/>
<reference evidence="4 5" key="1">
    <citation type="submission" date="2019-11" db="EMBL/GenBank/DDBJ databases">
        <title>Whole genome sequence of Haloferax sp. MBLA0078.</title>
        <authorList>
            <person name="Seo M.-J."/>
            <person name="Cho E.-S."/>
        </authorList>
    </citation>
    <scope>NUCLEOTIDE SEQUENCE [LARGE SCALE GENOMIC DNA]</scope>
    <source>
        <strain evidence="4 5">MBLA0078</strain>
    </source>
</reference>
<evidence type="ECO:0000313" key="5">
    <source>
        <dbReference type="Proteomes" id="UP000443423"/>
    </source>
</evidence>
<dbReference type="PIRSF" id="PIRSF002599">
    <property type="entry name" value="Cold_shock_A"/>
    <property type="match status" value="1"/>
</dbReference>
<dbReference type="Proteomes" id="UP000443423">
    <property type="component" value="Unassembled WGS sequence"/>
</dbReference>
<dbReference type="GO" id="GO:0003676">
    <property type="term" value="F:nucleic acid binding"/>
    <property type="evidence" value="ECO:0007669"/>
    <property type="project" value="InterPro"/>
</dbReference>
<evidence type="ECO:0000256" key="2">
    <source>
        <dbReference type="ARBA" id="ARBA00022490"/>
    </source>
</evidence>
<dbReference type="CDD" id="cd04458">
    <property type="entry name" value="CSP_CDS"/>
    <property type="match status" value="1"/>
</dbReference>
<dbReference type="InterPro" id="IPR012340">
    <property type="entry name" value="NA-bd_OB-fold"/>
</dbReference>
<dbReference type="InterPro" id="IPR012156">
    <property type="entry name" value="Cold_shock_CspA"/>
</dbReference>
<dbReference type="PROSITE" id="PS00352">
    <property type="entry name" value="CSD_1"/>
    <property type="match status" value="1"/>
</dbReference>
<name>A0A6A8G1V4_9EURY</name>
<dbReference type="Gene3D" id="2.40.50.140">
    <property type="entry name" value="Nucleic acid-binding proteins"/>
    <property type="match status" value="1"/>
</dbReference>
<comment type="subcellular location">
    <subcellularLocation>
        <location evidence="1">Cytoplasm</location>
    </subcellularLocation>
</comment>
<dbReference type="PROSITE" id="PS51857">
    <property type="entry name" value="CSD_2"/>
    <property type="match status" value="1"/>
</dbReference>
<comment type="caution">
    <text evidence="4">The sequence shown here is derived from an EMBL/GenBank/DDBJ whole genome shotgun (WGS) entry which is preliminary data.</text>
</comment>
<dbReference type="RefSeq" id="WP_151108680.1">
    <property type="nucleotide sequence ID" value="NZ_WKJQ01000001.1"/>
</dbReference>
<dbReference type="InterPro" id="IPR002059">
    <property type="entry name" value="CSP_DNA-bd"/>
</dbReference>
<gene>
    <name evidence="4" type="ORF">GJR99_00225</name>
</gene>
<sequence length="65" mass="7538">MQTGTVRFFHERKDFGFISRDGPRKDVFFHRSDVHGQFPHEGQRVAFELQVAGRGPRAINVHTTE</sequence>
<dbReference type="SUPFAM" id="SSF50249">
    <property type="entry name" value="Nucleic acid-binding proteins"/>
    <property type="match status" value="1"/>
</dbReference>
<protein>
    <submittedName>
        <fullName evidence="4">Cold-shock protein</fullName>
    </submittedName>
</protein>